<dbReference type="PANTHER" id="PTHR11002">
    <property type="entry name" value="CARBONIC ANHYDRASE"/>
    <property type="match status" value="1"/>
</dbReference>
<keyword evidence="10" id="KW-1185">Reference proteome</keyword>
<comment type="cofactor">
    <cofactor evidence="7">
        <name>Zn(2+)</name>
        <dbReference type="ChEBI" id="CHEBI:29105"/>
    </cofactor>
    <text evidence="7">Binds 1 zinc ion per subunit.</text>
</comment>
<evidence type="ECO:0000256" key="7">
    <source>
        <dbReference type="PIRSR" id="PIRSR601765-1"/>
    </source>
</evidence>
<evidence type="ECO:0000313" key="9">
    <source>
        <dbReference type="EMBL" id="MRD49308.1"/>
    </source>
</evidence>
<dbReference type="Gene3D" id="3.40.1050.10">
    <property type="entry name" value="Carbonic anhydrase"/>
    <property type="match status" value="1"/>
</dbReference>
<evidence type="ECO:0000256" key="8">
    <source>
        <dbReference type="SAM" id="SignalP"/>
    </source>
</evidence>
<dbReference type="PROSITE" id="PS51318">
    <property type="entry name" value="TAT"/>
    <property type="match status" value="1"/>
</dbReference>
<dbReference type="EC" id="4.2.1.1" evidence="2"/>
<evidence type="ECO:0000313" key="10">
    <source>
        <dbReference type="Proteomes" id="UP000487350"/>
    </source>
</evidence>
<dbReference type="PANTHER" id="PTHR11002:SF76">
    <property type="entry name" value="CARBONIC ANHYDRASE"/>
    <property type="match status" value="1"/>
</dbReference>
<evidence type="ECO:0000256" key="2">
    <source>
        <dbReference type="ARBA" id="ARBA00012925"/>
    </source>
</evidence>
<dbReference type="GO" id="GO:0004089">
    <property type="term" value="F:carbonate dehydratase activity"/>
    <property type="evidence" value="ECO:0007669"/>
    <property type="project" value="UniProtKB-EC"/>
</dbReference>
<name>A0A844B3G1_9BURK</name>
<keyword evidence="5" id="KW-0456">Lyase</keyword>
<comment type="similarity">
    <text evidence="1">Belongs to the beta-class carbonic anhydrase family.</text>
</comment>
<comment type="caution">
    <text evidence="9">The sequence shown here is derived from an EMBL/GenBank/DDBJ whole genome shotgun (WGS) entry which is preliminary data.</text>
</comment>
<dbReference type="EMBL" id="WJBU01000022">
    <property type="protein sequence ID" value="MRD49308.1"/>
    <property type="molecule type" value="Genomic_DNA"/>
</dbReference>
<dbReference type="PROSITE" id="PS51257">
    <property type="entry name" value="PROKAR_LIPOPROTEIN"/>
    <property type="match status" value="1"/>
</dbReference>
<dbReference type="RefSeq" id="WP_153586619.1">
    <property type="nucleotide sequence ID" value="NZ_WJBU01000022.1"/>
</dbReference>
<dbReference type="AlphaFoldDB" id="A0A844B3G1"/>
<dbReference type="InterPro" id="IPR006311">
    <property type="entry name" value="TAT_signal"/>
</dbReference>
<sequence>MIERRRFVASAGCLAAATVCGCASQGTTPAATVAGASPACQTFNKSRQAAITPEEALAMLKQGNQRFTSGTPVNCDLMAQVRATSEGQAPFAAVIGCIDSRVAPELVFDQRIGDMFVARVAGNFVNTDIIGSLEFATALAGAKLIVVLGHSECGAIKGAVDNAQFGNLTAMLANIRPSVLKVRDIPGSQDSKNKRLVQAVAEQNAVDAVAALLARSDVLRTLVAQGKLKVVSAMHDVGTGKVSWAA</sequence>
<dbReference type="NCBIfam" id="NF011765">
    <property type="entry name" value="PRK15219.1"/>
    <property type="match status" value="1"/>
</dbReference>
<evidence type="ECO:0000256" key="1">
    <source>
        <dbReference type="ARBA" id="ARBA00006217"/>
    </source>
</evidence>
<organism evidence="9 10">
    <name type="scientific">Caenimonas koreensis DSM 17982</name>
    <dbReference type="NCBI Taxonomy" id="1121255"/>
    <lineage>
        <taxon>Bacteria</taxon>
        <taxon>Pseudomonadati</taxon>
        <taxon>Pseudomonadota</taxon>
        <taxon>Betaproteobacteria</taxon>
        <taxon>Burkholderiales</taxon>
        <taxon>Comamonadaceae</taxon>
        <taxon>Caenimonas</taxon>
    </lineage>
</organism>
<protein>
    <recommendedName>
        <fullName evidence="2">carbonic anhydrase</fullName>
        <ecNumber evidence="2">4.2.1.1</ecNumber>
    </recommendedName>
</protein>
<keyword evidence="3 7" id="KW-0479">Metal-binding</keyword>
<dbReference type="OrthoDB" id="9797527at2"/>
<reference evidence="9 10" key="1">
    <citation type="submission" date="2019-11" db="EMBL/GenBank/DDBJ databases">
        <title>Caenimonas koreensis gen. nov., sp. nov., isolated from activated sludge.</title>
        <authorList>
            <person name="Seung H.R."/>
        </authorList>
    </citation>
    <scope>NUCLEOTIDE SEQUENCE [LARGE SCALE GENOMIC DNA]</scope>
    <source>
        <strain evidence="9 10">EMB320</strain>
    </source>
</reference>
<dbReference type="InterPro" id="IPR001765">
    <property type="entry name" value="Carbonic_anhydrase"/>
</dbReference>
<evidence type="ECO:0000256" key="4">
    <source>
        <dbReference type="ARBA" id="ARBA00022833"/>
    </source>
</evidence>
<feature type="chain" id="PRO_5032629482" description="carbonic anhydrase" evidence="8">
    <location>
        <begin position="24"/>
        <end position="246"/>
    </location>
</feature>
<dbReference type="InterPro" id="IPR036874">
    <property type="entry name" value="Carbonic_anhydrase_sf"/>
</dbReference>
<keyword evidence="8" id="KW-0732">Signal</keyword>
<comment type="catalytic activity">
    <reaction evidence="6">
        <text>hydrogencarbonate + H(+) = CO2 + H2O</text>
        <dbReference type="Rhea" id="RHEA:10748"/>
        <dbReference type="ChEBI" id="CHEBI:15377"/>
        <dbReference type="ChEBI" id="CHEBI:15378"/>
        <dbReference type="ChEBI" id="CHEBI:16526"/>
        <dbReference type="ChEBI" id="CHEBI:17544"/>
        <dbReference type="EC" id="4.2.1.1"/>
    </reaction>
</comment>
<dbReference type="CDD" id="cd03378">
    <property type="entry name" value="beta_CA_cladeC"/>
    <property type="match status" value="1"/>
</dbReference>
<accession>A0A844B3G1</accession>
<dbReference type="Proteomes" id="UP000487350">
    <property type="component" value="Unassembled WGS sequence"/>
</dbReference>
<evidence type="ECO:0000256" key="6">
    <source>
        <dbReference type="ARBA" id="ARBA00048348"/>
    </source>
</evidence>
<feature type="binding site" evidence="7">
    <location>
        <position position="97"/>
    </location>
    <ligand>
        <name>Zn(2+)</name>
        <dbReference type="ChEBI" id="CHEBI:29105"/>
    </ligand>
</feature>
<evidence type="ECO:0000256" key="3">
    <source>
        <dbReference type="ARBA" id="ARBA00022723"/>
    </source>
</evidence>
<dbReference type="Pfam" id="PF00484">
    <property type="entry name" value="Pro_CA"/>
    <property type="match status" value="1"/>
</dbReference>
<gene>
    <name evidence="9" type="ORF">GHT07_18695</name>
</gene>
<dbReference type="GO" id="GO:0008270">
    <property type="term" value="F:zinc ion binding"/>
    <property type="evidence" value="ECO:0007669"/>
    <property type="project" value="InterPro"/>
</dbReference>
<feature type="signal peptide" evidence="8">
    <location>
        <begin position="1"/>
        <end position="23"/>
    </location>
</feature>
<feature type="binding site" evidence="7">
    <location>
        <position position="99"/>
    </location>
    <ligand>
        <name>Zn(2+)</name>
        <dbReference type="ChEBI" id="CHEBI:29105"/>
    </ligand>
</feature>
<proteinExistence type="inferred from homology"/>
<feature type="binding site" evidence="7">
    <location>
        <position position="153"/>
    </location>
    <ligand>
        <name>Zn(2+)</name>
        <dbReference type="ChEBI" id="CHEBI:29105"/>
    </ligand>
</feature>
<feature type="binding site" evidence="7">
    <location>
        <position position="150"/>
    </location>
    <ligand>
        <name>Zn(2+)</name>
        <dbReference type="ChEBI" id="CHEBI:29105"/>
    </ligand>
</feature>
<evidence type="ECO:0000256" key="5">
    <source>
        <dbReference type="ARBA" id="ARBA00023239"/>
    </source>
</evidence>
<dbReference type="SUPFAM" id="SSF53056">
    <property type="entry name" value="beta-carbonic anhydrase, cab"/>
    <property type="match status" value="1"/>
</dbReference>
<keyword evidence="4 7" id="KW-0862">Zinc</keyword>
<dbReference type="SMART" id="SM00947">
    <property type="entry name" value="Pro_CA"/>
    <property type="match status" value="1"/>
</dbReference>